<organism evidence="6">
    <name type="scientific">Lactobacillus paragasseri</name>
    <dbReference type="NCBI Taxonomy" id="2107999"/>
    <lineage>
        <taxon>Bacteria</taxon>
        <taxon>Bacillati</taxon>
        <taxon>Bacillota</taxon>
        <taxon>Bacilli</taxon>
        <taxon>Lactobacillales</taxon>
        <taxon>Lactobacillaceae</taxon>
        <taxon>Lactobacillus</taxon>
    </lineage>
</organism>
<dbReference type="Gene3D" id="3.40.50.2300">
    <property type="match status" value="2"/>
</dbReference>
<dbReference type="PROSITE" id="PS00356">
    <property type="entry name" value="HTH_LACI_1"/>
    <property type="match status" value="1"/>
</dbReference>
<dbReference type="GO" id="GO:0000976">
    <property type="term" value="F:transcription cis-regulatory region binding"/>
    <property type="evidence" value="ECO:0007669"/>
    <property type="project" value="TreeGrafter"/>
</dbReference>
<dbReference type="GO" id="GO:0003700">
    <property type="term" value="F:DNA-binding transcription factor activity"/>
    <property type="evidence" value="ECO:0007669"/>
    <property type="project" value="TreeGrafter"/>
</dbReference>
<sequence length="316" mass="35755">MRVSITDVARRAQVSIATVSRVINQNDYVAPETRKIVEAAIKKTGYHLPQHHLANHTKNKIIEVILPSVTNPLYAKFYQEIERNLAAENYSSLLKIDNDPTHTLEPYLTALKKGKIAGIITSSNLPISDQNASNLLPIVSFDRHLNKVTVLKCNNLDGDYKIAQKVLSLGKKNILILSGNRADLYPLNDRLKGMLSVFNHYKVSVKTTYIDFESSMMVKKIQIAQIIDSPKFDAICCTDDVTALLVKQHTDEMNYHPLITGFDGTDFIHSFFPELITVKQPIEDITKLMCDILIKKIHHPSKHFESEYIFPVTLLD</sequence>
<proteinExistence type="predicted"/>
<dbReference type="InterPro" id="IPR046335">
    <property type="entry name" value="LacI/GalR-like_sensor"/>
</dbReference>
<dbReference type="PANTHER" id="PTHR30146">
    <property type="entry name" value="LACI-RELATED TRANSCRIPTIONAL REPRESSOR"/>
    <property type="match status" value="1"/>
</dbReference>
<accession>A0A6B2G0U9</accession>
<keyword evidence="3" id="KW-0238">DNA-binding</keyword>
<keyword evidence="4" id="KW-0804">Transcription</keyword>
<name>A0A6B2G0U9_9LACO</name>
<evidence type="ECO:0000256" key="4">
    <source>
        <dbReference type="ARBA" id="ARBA00023163"/>
    </source>
</evidence>
<gene>
    <name evidence="6" type="ORF">GWG61_05925</name>
</gene>
<dbReference type="Pfam" id="PF00356">
    <property type="entry name" value="LacI"/>
    <property type="match status" value="1"/>
</dbReference>
<evidence type="ECO:0000259" key="5">
    <source>
        <dbReference type="PROSITE" id="PS50932"/>
    </source>
</evidence>
<evidence type="ECO:0000256" key="1">
    <source>
        <dbReference type="ARBA" id="ARBA00022491"/>
    </source>
</evidence>
<evidence type="ECO:0000313" key="6">
    <source>
        <dbReference type="EMBL" id="NDJ74028.1"/>
    </source>
</evidence>
<keyword evidence="2" id="KW-0805">Transcription regulation</keyword>
<dbReference type="RefSeq" id="WP_049161167.1">
    <property type="nucleotide sequence ID" value="NZ_CAKMAD010000005.1"/>
</dbReference>
<dbReference type="PANTHER" id="PTHR30146:SF95">
    <property type="entry name" value="RIBOSE OPERON REPRESSOR"/>
    <property type="match status" value="1"/>
</dbReference>
<feature type="domain" description="HTH lacI-type" evidence="5">
    <location>
        <begin position="3"/>
        <end position="55"/>
    </location>
</feature>
<dbReference type="SUPFAM" id="SSF47413">
    <property type="entry name" value="lambda repressor-like DNA-binding domains"/>
    <property type="match status" value="1"/>
</dbReference>
<dbReference type="SMART" id="SM00354">
    <property type="entry name" value="HTH_LACI"/>
    <property type="match status" value="1"/>
</dbReference>
<reference evidence="6" key="1">
    <citation type="submission" date="2020-01" db="EMBL/GenBank/DDBJ databases">
        <title>Vaginal microbiome of pregnant Indian women: Insights into the genome of dominants Lactobacillus species.</title>
        <authorList>
            <person name="Das B."/>
            <person name="Mehta O."/>
            <person name="Ghosh T.S."/>
            <person name="Kothidar A."/>
            <person name="Gowtham M.R."/>
            <person name="Mitra R."/>
            <person name="Kshetrapal P."/>
            <person name="Wadhwa N."/>
            <person name="Thiruvengadam R."/>
            <person name="Nair G.B."/>
            <person name="Bhatnagar S."/>
            <person name="Das B."/>
        </authorList>
    </citation>
    <scope>NUCLEOTIDE SEQUENCE</scope>
    <source>
        <strain evidence="6">Indica</strain>
    </source>
</reference>
<evidence type="ECO:0000256" key="3">
    <source>
        <dbReference type="ARBA" id="ARBA00023125"/>
    </source>
</evidence>
<dbReference type="Gene3D" id="1.10.260.40">
    <property type="entry name" value="lambda repressor-like DNA-binding domains"/>
    <property type="match status" value="1"/>
</dbReference>
<dbReference type="SUPFAM" id="SSF53822">
    <property type="entry name" value="Periplasmic binding protein-like I"/>
    <property type="match status" value="1"/>
</dbReference>
<evidence type="ECO:0000256" key="2">
    <source>
        <dbReference type="ARBA" id="ARBA00023015"/>
    </source>
</evidence>
<comment type="caution">
    <text evidence="6">The sequence shown here is derived from an EMBL/GenBank/DDBJ whole genome shotgun (WGS) entry which is preliminary data.</text>
</comment>
<dbReference type="InterPro" id="IPR010982">
    <property type="entry name" value="Lambda_DNA-bd_dom_sf"/>
</dbReference>
<protein>
    <submittedName>
        <fullName evidence="6">LacI family transcriptional regulator</fullName>
    </submittedName>
</protein>
<dbReference type="CDD" id="cd01392">
    <property type="entry name" value="HTH_LacI"/>
    <property type="match status" value="1"/>
</dbReference>
<dbReference type="InterPro" id="IPR028082">
    <property type="entry name" value="Peripla_BP_I"/>
</dbReference>
<dbReference type="EMBL" id="JAADJO010000011">
    <property type="protein sequence ID" value="NDJ74028.1"/>
    <property type="molecule type" value="Genomic_DNA"/>
</dbReference>
<keyword evidence="1" id="KW-0678">Repressor</keyword>
<dbReference type="Pfam" id="PF13377">
    <property type="entry name" value="Peripla_BP_3"/>
    <property type="match status" value="1"/>
</dbReference>
<dbReference type="PROSITE" id="PS50932">
    <property type="entry name" value="HTH_LACI_2"/>
    <property type="match status" value="1"/>
</dbReference>
<dbReference type="AlphaFoldDB" id="A0A6B2G0U9"/>
<dbReference type="InterPro" id="IPR000843">
    <property type="entry name" value="HTH_LacI"/>
</dbReference>